<accession>A0A5J6Z8C6</accession>
<dbReference type="AlphaFoldDB" id="A0A5J6Z8C6"/>
<gene>
    <name evidence="1" type="ORF">CUROG_06465</name>
</gene>
<protein>
    <submittedName>
        <fullName evidence="1">Uncharacterized protein</fullName>
    </submittedName>
</protein>
<dbReference type="Proteomes" id="UP000326711">
    <property type="component" value="Chromosome"/>
</dbReference>
<dbReference type="KEGG" id="cuo:CUROG_06465"/>
<dbReference type="RefSeq" id="WP_151902988.1">
    <property type="nucleotide sequence ID" value="NZ_CP045032.1"/>
</dbReference>
<evidence type="ECO:0000313" key="2">
    <source>
        <dbReference type="Proteomes" id="UP000326711"/>
    </source>
</evidence>
<evidence type="ECO:0000313" key="1">
    <source>
        <dbReference type="EMBL" id="QFQ02651.1"/>
    </source>
</evidence>
<proteinExistence type="predicted"/>
<reference evidence="2" key="1">
    <citation type="submission" date="2019-10" db="EMBL/GenBank/DDBJ databases">
        <title>Complete genome sequence of Corynebacterium urogenitalis DSM 108747, isolated from the genital tract of a cow.</title>
        <authorList>
            <person name="Ruckert C."/>
            <person name="Ballas P."/>
            <person name="Wagener K."/>
            <person name="Drillich M."/>
            <person name="Kaempfer P."/>
            <person name="Busse H.-J."/>
            <person name="Ehling-Schulz M."/>
        </authorList>
    </citation>
    <scope>NUCLEOTIDE SEQUENCE [LARGE SCALE GENOMIC DNA]</scope>
    <source>
        <strain evidence="2">LMM 1652</strain>
    </source>
</reference>
<keyword evidence="2" id="KW-1185">Reference proteome</keyword>
<organism evidence="1 2">
    <name type="scientific">Corynebacterium urogenitale</name>
    <dbReference type="NCBI Taxonomy" id="2487892"/>
    <lineage>
        <taxon>Bacteria</taxon>
        <taxon>Bacillati</taxon>
        <taxon>Actinomycetota</taxon>
        <taxon>Actinomycetes</taxon>
        <taxon>Mycobacteriales</taxon>
        <taxon>Corynebacteriaceae</taxon>
        <taxon>Corynebacterium</taxon>
    </lineage>
</organism>
<sequence>MKYSIELPDLENLPYPVEGVSVDDSSESSAEVFVGLSFTVGECVEESLLHNNGEDSEWKYQTDA</sequence>
<dbReference type="EMBL" id="CP045032">
    <property type="protein sequence ID" value="QFQ02651.1"/>
    <property type="molecule type" value="Genomic_DNA"/>
</dbReference>
<name>A0A5J6Z8C6_9CORY</name>